<evidence type="ECO:0000313" key="4">
    <source>
        <dbReference type="EMBL" id="ADP83494.1"/>
    </source>
</evidence>
<comment type="similarity">
    <text evidence="1">Belongs to the leucine-binding protein family.</text>
</comment>
<keyword evidence="5" id="KW-1185">Reference proteome</keyword>
<dbReference type="PANTHER" id="PTHR30483:SF6">
    <property type="entry name" value="PERIPLASMIC BINDING PROTEIN OF ABC TRANSPORTER FOR NATURAL AMINO ACIDS"/>
    <property type="match status" value="1"/>
</dbReference>
<dbReference type="InterPro" id="IPR051010">
    <property type="entry name" value="BCAA_transport"/>
</dbReference>
<sequence length="347" mass="36667">MAAPLRVGFLDDLTDGPPSPTDIEQWLRLVADEYLAAGRLDREVEIVASFGLGLPAGTAAAVEHAFARLDAADALLVVGPAVGDNALVATPLAERFHLPTINWAGTERARGAWMFHLQVGSHEDEGAVLAQHLASLGASRVGVVHDRSPIGRRYLHYLTTEAELHGAVVTATAGLTPLAEDATAQVARVLAAGPDALVYLGLGRTATPVARAVATAGFGGPRLMNSAGMFGRQPEIGRALEGWAYVDIYSDANTALAALRERLEVPPARAAAAAKGYDLARLAVEGLARATELTRDGVRAGLELIKWLPATEGHDGTQLGFGHRDRGALHGRYLVLRRWQDGESVQV</sequence>
<protein>
    <submittedName>
        <fullName evidence="4">Extracellular ligand-binding receptor</fullName>
    </submittedName>
</protein>
<dbReference type="SUPFAM" id="SSF53822">
    <property type="entry name" value="Periplasmic binding protein-like I"/>
    <property type="match status" value="1"/>
</dbReference>
<proteinExistence type="inferred from homology"/>
<keyword evidence="2" id="KW-0732">Signal</keyword>
<dbReference type="InterPro" id="IPR028082">
    <property type="entry name" value="Peripla_BP_I"/>
</dbReference>
<evidence type="ECO:0000256" key="1">
    <source>
        <dbReference type="ARBA" id="ARBA00010062"/>
    </source>
</evidence>
<reference evidence="4 5" key="1">
    <citation type="submission" date="2010-10" db="EMBL/GenBank/DDBJ databases">
        <title>Complete sequence of Frankia sp. EuI1c.</title>
        <authorList>
            <consortium name="US DOE Joint Genome Institute"/>
            <person name="Lucas S."/>
            <person name="Copeland A."/>
            <person name="Lapidus A."/>
            <person name="Cheng J.-F."/>
            <person name="Bruce D."/>
            <person name="Goodwin L."/>
            <person name="Pitluck S."/>
            <person name="Chertkov O."/>
            <person name="Detter J.C."/>
            <person name="Han C."/>
            <person name="Tapia R."/>
            <person name="Land M."/>
            <person name="Hauser L."/>
            <person name="Jeffries C."/>
            <person name="Kyrpides N."/>
            <person name="Ivanova N."/>
            <person name="Mikhailova N."/>
            <person name="Beauchemin N."/>
            <person name="Sen A."/>
            <person name="Sur S.A."/>
            <person name="Gtari M."/>
            <person name="Wall L."/>
            <person name="Tisa L."/>
            <person name="Woyke T."/>
        </authorList>
    </citation>
    <scope>NUCLEOTIDE SEQUENCE [LARGE SCALE GENOMIC DNA]</scope>
    <source>
        <strain evidence="5">DSM 45817 / CECT 9037 / EuI1c</strain>
    </source>
</reference>
<name>E3JC38_PSEI1</name>
<keyword evidence="4" id="KW-0675">Receptor</keyword>
<dbReference type="STRING" id="298654.FraEuI1c_5508"/>
<dbReference type="Pfam" id="PF13458">
    <property type="entry name" value="Peripla_BP_6"/>
    <property type="match status" value="1"/>
</dbReference>
<dbReference type="HOGENOM" id="CLU_737357_0_0_11"/>
<evidence type="ECO:0000259" key="3">
    <source>
        <dbReference type="Pfam" id="PF13458"/>
    </source>
</evidence>
<dbReference type="Gene3D" id="3.40.50.2300">
    <property type="match status" value="2"/>
</dbReference>
<dbReference type="PANTHER" id="PTHR30483">
    <property type="entry name" value="LEUCINE-SPECIFIC-BINDING PROTEIN"/>
    <property type="match status" value="1"/>
</dbReference>
<evidence type="ECO:0000313" key="5">
    <source>
        <dbReference type="Proteomes" id="UP000002484"/>
    </source>
</evidence>
<evidence type="ECO:0000256" key="2">
    <source>
        <dbReference type="ARBA" id="ARBA00022729"/>
    </source>
</evidence>
<dbReference type="EMBL" id="CP002299">
    <property type="protein sequence ID" value="ADP83494.1"/>
    <property type="molecule type" value="Genomic_DNA"/>
</dbReference>
<organism evidence="4 5">
    <name type="scientific">Pseudofrankia inefficax (strain DSM 45817 / CECT 9037 / DDB 130130 / EuI1c)</name>
    <name type="common">Frankia inefficax</name>
    <dbReference type="NCBI Taxonomy" id="298654"/>
    <lineage>
        <taxon>Bacteria</taxon>
        <taxon>Bacillati</taxon>
        <taxon>Actinomycetota</taxon>
        <taxon>Actinomycetes</taxon>
        <taxon>Frankiales</taxon>
        <taxon>Frankiaceae</taxon>
        <taxon>Pseudofrankia</taxon>
    </lineage>
</organism>
<dbReference type="OrthoDB" id="4502276at2"/>
<dbReference type="eggNOG" id="COG0683">
    <property type="taxonomic scope" value="Bacteria"/>
</dbReference>
<accession>E3JC38</accession>
<dbReference type="AlphaFoldDB" id="E3JC38"/>
<dbReference type="KEGG" id="fri:FraEuI1c_5508"/>
<dbReference type="Proteomes" id="UP000002484">
    <property type="component" value="Chromosome"/>
</dbReference>
<dbReference type="InParanoid" id="E3JC38"/>
<feature type="domain" description="Leucine-binding protein" evidence="3">
    <location>
        <begin position="4"/>
        <end position="307"/>
    </location>
</feature>
<dbReference type="RefSeq" id="WP_013426612.1">
    <property type="nucleotide sequence ID" value="NC_014666.1"/>
</dbReference>
<gene>
    <name evidence="4" type="ordered locus">FraEuI1c_5508</name>
</gene>
<dbReference type="InterPro" id="IPR028081">
    <property type="entry name" value="Leu-bd"/>
</dbReference>